<dbReference type="Proteomes" id="UP001176961">
    <property type="component" value="Unassembled WGS sequence"/>
</dbReference>
<comment type="caution">
    <text evidence="2">The sequence shown here is derived from an EMBL/GenBank/DDBJ whole genome shotgun (WGS) entry which is preliminary data.</text>
</comment>
<protein>
    <recommendedName>
        <fullName evidence="4">PD-(D/E)XK endonuclease-like domain-containing protein</fullName>
    </recommendedName>
</protein>
<dbReference type="AlphaFoldDB" id="A0AA36HJ06"/>
<evidence type="ECO:0000256" key="1">
    <source>
        <dbReference type="SAM" id="Coils"/>
    </source>
</evidence>
<proteinExistence type="predicted"/>
<name>A0AA36HJ06_CYLNA</name>
<reference evidence="2" key="1">
    <citation type="submission" date="2023-07" db="EMBL/GenBank/DDBJ databases">
        <authorList>
            <consortium name="CYATHOMIX"/>
        </authorList>
    </citation>
    <scope>NUCLEOTIDE SEQUENCE</scope>
    <source>
        <strain evidence="2">N/A</strain>
    </source>
</reference>
<keyword evidence="1" id="KW-0175">Coiled coil</keyword>
<sequence length="318" mass="36678">MRYVEHRIPSDTGINKDGDIDARAFGSMVHTGLALHWEGASPDALFKSFTPVTVRERCAVAMVSRYAETYPHDLEQYAVEAIEAQFDTERYKGQVDGIIIDKATGERMLLEHKTALVINDEAFATYRDKLAMDLQIRLYCHAVGVKKVLYDVLKKPYIRRRKAETDDEFVQRYADGCTFTRFVIDLTADDIADAMADADAVYTAVEAGRFCKSRNNCNMGFKCDYFDLCAGKKTIDDYTLKDANCMEFEKWYEESSQAQRRRKKIAECQDKLTELRSQERDAREQYMRERELITRRDVLIFMLEDLDNMVGDVAAQED</sequence>
<gene>
    <name evidence="2" type="ORF">CYNAS_LOCUS22716</name>
</gene>
<keyword evidence="3" id="KW-1185">Reference proteome</keyword>
<feature type="coiled-coil region" evidence="1">
    <location>
        <begin position="258"/>
        <end position="292"/>
    </location>
</feature>
<accession>A0AA36HJ06</accession>
<evidence type="ECO:0000313" key="3">
    <source>
        <dbReference type="Proteomes" id="UP001176961"/>
    </source>
</evidence>
<evidence type="ECO:0008006" key="4">
    <source>
        <dbReference type="Google" id="ProtNLM"/>
    </source>
</evidence>
<evidence type="ECO:0000313" key="2">
    <source>
        <dbReference type="EMBL" id="CAJ0610733.1"/>
    </source>
</evidence>
<dbReference type="EMBL" id="CATQJL010000367">
    <property type="protein sequence ID" value="CAJ0610733.1"/>
    <property type="molecule type" value="Genomic_DNA"/>
</dbReference>
<organism evidence="2 3">
    <name type="scientific">Cylicocyclus nassatus</name>
    <name type="common">Nematode worm</name>
    <dbReference type="NCBI Taxonomy" id="53992"/>
    <lineage>
        <taxon>Eukaryota</taxon>
        <taxon>Metazoa</taxon>
        <taxon>Ecdysozoa</taxon>
        <taxon>Nematoda</taxon>
        <taxon>Chromadorea</taxon>
        <taxon>Rhabditida</taxon>
        <taxon>Rhabditina</taxon>
        <taxon>Rhabditomorpha</taxon>
        <taxon>Strongyloidea</taxon>
        <taxon>Strongylidae</taxon>
        <taxon>Cylicocyclus</taxon>
    </lineage>
</organism>